<name>A0AAW1P296_9CHLO</name>
<keyword evidence="2" id="KW-1185">Reference proteome</keyword>
<evidence type="ECO:0000313" key="1">
    <source>
        <dbReference type="EMBL" id="KAK9803051.1"/>
    </source>
</evidence>
<organism evidence="1 2">
    <name type="scientific">Symbiochloris irregularis</name>
    <dbReference type="NCBI Taxonomy" id="706552"/>
    <lineage>
        <taxon>Eukaryota</taxon>
        <taxon>Viridiplantae</taxon>
        <taxon>Chlorophyta</taxon>
        <taxon>core chlorophytes</taxon>
        <taxon>Trebouxiophyceae</taxon>
        <taxon>Trebouxiales</taxon>
        <taxon>Trebouxiaceae</taxon>
        <taxon>Symbiochloris</taxon>
    </lineage>
</organism>
<gene>
    <name evidence="1" type="ORF">WJX73_002138</name>
</gene>
<proteinExistence type="predicted"/>
<accession>A0AAW1P296</accession>
<protein>
    <submittedName>
        <fullName evidence="1">Uncharacterized protein</fullName>
    </submittedName>
</protein>
<sequence length="146" mass="16605">MKMLSLCAAKLDGDVGQQVEGLQNSKPGGRPADPASWSLHSFANLCQAEVCDHRLRRRLLDAVECIFQPDTDYKPVLSTILFLLDNLQRWCKSLSIARTRHDRWITSQATADCMCSLWDVYCAIKRVAEDILWDLDFFLEDGPSKE</sequence>
<dbReference type="AlphaFoldDB" id="A0AAW1P296"/>
<dbReference type="EMBL" id="JALJOQ010000063">
    <property type="protein sequence ID" value="KAK9803051.1"/>
    <property type="molecule type" value="Genomic_DNA"/>
</dbReference>
<comment type="caution">
    <text evidence="1">The sequence shown here is derived from an EMBL/GenBank/DDBJ whole genome shotgun (WGS) entry which is preliminary data.</text>
</comment>
<evidence type="ECO:0000313" key="2">
    <source>
        <dbReference type="Proteomes" id="UP001465755"/>
    </source>
</evidence>
<reference evidence="1 2" key="1">
    <citation type="journal article" date="2024" name="Nat. Commun.">
        <title>Phylogenomics reveals the evolutionary origins of lichenization in chlorophyte algae.</title>
        <authorList>
            <person name="Puginier C."/>
            <person name="Libourel C."/>
            <person name="Otte J."/>
            <person name="Skaloud P."/>
            <person name="Haon M."/>
            <person name="Grisel S."/>
            <person name="Petersen M."/>
            <person name="Berrin J.G."/>
            <person name="Delaux P.M."/>
            <person name="Dal Grande F."/>
            <person name="Keller J."/>
        </authorList>
    </citation>
    <scope>NUCLEOTIDE SEQUENCE [LARGE SCALE GENOMIC DNA]</scope>
    <source>
        <strain evidence="1 2">SAG 2036</strain>
    </source>
</reference>
<dbReference type="Proteomes" id="UP001465755">
    <property type="component" value="Unassembled WGS sequence"/>
</dbReference>